<sequence>MSKKWPSEDKFKDLLQKAAKRPTKGTLDSAVEIALEDEKQYYKHAAAIMDRSLRHASAECRVNILYVVSAVLRRANSGSGSKSKLLTRMEPLLPKLFAALSEAPEDHKPRASKVLASWAREGVCREPLLSELEAAISPAEGLPDKQQQPPPPPQSPPSAAPSLREEAAHAGSNGGDAAAAAVIAGLVNSRQAGDGGGEREPDQQQQPPRVPEGTAGTAAASPAEVGHRAKGQPREREAPGDPAELPPPPPPPLPPPPPPMPFGASSMTTEAVARAAQAQAASCPRPLGSAAQELPARPLPSGEAPHQPACTPSGPAEAGAGARKRRRPSKWDAGPETWRWAQAPPARSPPPPPTEPEPSSPPGPLQPWSRSAAHRDAPSTGEEMYDPFEDDEVTPTLPPPPPGPPPAFARFLKPMSDSPTELSPGSAQ</sequence>
<dbReference type="Gene3D" id="1.25.40.90">
    <property type="match status" value="1"/>
</dbReference>
<organism evidence="3">
    <name type="scientific">Tetraselmis sp. GSL018</name>
    <dbReference type="NCBI Taxonomy" id="582737"/>
    <lineage>
        <taxon>Eukaryota</taxon>
        <taxon>Viridiplantae</taxon>
        <taxon>Chlorophyta</taxon>
        <taxon>core chlorophytes</taxon>
        <taxon>Chlorodendrophyceae</taxon>
        <taxon>Chlorodendrales</taxon>
        <taxon>Chlorodendraceae</taxon>
        <taxon>Tetraselmis</taxon>
    </lineage>
</organism>
<evidence type="ECO:0000256" key="1">
    <source>
        <dbReference type="SAM" id="MobiDB-lite"/>
    </source>
</evidence>
<feature type="compositionally biased region" description="Low complexity" evidence="1">
    <location>
        <begin position="169"/>
        <end position="185"/>
    </location>
</feature>
<feature type="compositionally biased region" description="Polar residues" evidence="1">
    <location>
        <begin position="417"/>
        <end position="428"/>
    </location>
</feature>
<proteinExistence type="predicted"/>
<dbReference type="InterPro" id="IPR008942">
    <property type="entry name" value="ENTH_VHS"/>
</dbReference>
<feature type="region of interest" description="Disordered" evidence="1">
    <location>
        <begin position="141"/>
        <end position="428"/>
    </location>
</feature>
<feature type="compositionally biased region" description="Pro residues" evidence="1">
    <location>
        <begin position="148"/>
        <end position="159"/>
    </location>
</feature>
<name>A0A061SC69_9CHLO</name>
<reference evidence="3" key="1">
    <citation type="submission" date="2014-05" db="EMBL/GenBank/DDBJ databases">
        <title>The transcriptome of the halophilic microalga Tetraselmis sp. GSL018 isolated from the Great Salt Lake, Utah.</title>
        <authorList>
            <person name="Jinkerson R.E."/>
            <person name="D'Adamo S."/>
            <person name="Posewitz M.C."/>
        </authorList>
    </citation>
    <scope>NUCLEOTIDE SEQUENCE</scope>
    <source>
        <strain evidence="3">GSL018</strain>
    </source>
</reference>
<protein>
    <recommendedName>
        <fullName evidence="2">CID domain-containing protein</fullName>
    </recommendedName>
</protein>
<feature type="compositionally biased region" description="Acidic residues" evidence="1">
    <location>
        <begin position="383"/>
        <end position="393"/>
    </location>
</feature>
<feature type="domain" description="CID" evidence="2">
    <location>
        <begin position="11"/>
        <end position="131"/>
    </location>
</feature>
<gene>
    <name evidence="3" type="ORF">TSPGSL018_6911</name>
</gene>
<dbReference type="Pfam" id="PF04818">
    <property type="entry name" value="CID"/>
    <property type="match status" value="1"/>
</dbReference>
<feature type="compositionally biased region" description="Pro residues" evidence="1">
    <location>
        <begin position="244"/>
        <end position="261"/>
    </location>
</feature>
<dbReference type="InterPro" id="IPR006569">
    <property type="entry name" value="CID_dom"/>
</dbReference>
<accession>A0A061SC69</accession>
<feature type="compositionally biased region" description="Pro residues" evidence="1">
    <location>
        <begin position="396"/>
        <end position="407"/>
    </location>
</feature>
<evidence type="ECO:0000259" key="2">
    <source>
        <dbReference type="Pfam" id="PF04818"/>
    </source>
</evidence>
<dbReference type="AlphaFoldDB" id="A0A061SC69"/>
<dbReference type="EMBL" id="GBEZ01003229">
    <property type="protein sequence ID" value="JAC81893.1"/>
    <property type="molecule type" value="Transcribed_RNA"/>
</dbReference>
<feature type="compositionally biased region" description="Low complexity" evidence="1">
    <location>
        <begin position="271"/>
        <end position="281"/>
    </location>
</feature>
<feature type="compositionally biased region" description="Pro residues" evidence="1">
    <location>
        <begin position="346"/>
        <end position="365"/>
    </location>
</feature>
<evidence type="ECO:0000313" key="3">
    <source>
        <dbReference type="EMBL" id="JAC81893.1"/>
    </source>
</evidence>